<dbReference type="Proteomes" id="UP001222932">
    <property type="component" value="Unassembled WGS sequence"/>
</dbReference>
<comment type="caution">
    <text evidence="2">The sequence shown here is derived from an EMBL/GenBank/DDBJ whole genome shotgun (WGS) entry which is preliminary data.</text>
</comment>
<protein>
    <submittedName>
        <fullName evidence="2">Uncharacterized protein</fullName>
    </submittedName>
</protein>
<reference evidence="2" key="1">
    <citation type="journal article" date="2023" name="BMC Genomics">
        <title>Chromosome-level genome assemblies of Cutaneotrichosporon spp. (Trichosporonales, Basidiomycota) reveal imbalanced evolution between nucleotide sequences and chromosome synteny.</title>
        <authorList>
            <person name="Kobayashi Y."/>
            <person name="Kayamori A."/>
            <person name="Aoki K."/>
            <person name="Shiwa Y."/>
            <person name="Matsutani M."/>
            <person name="Fujita N."/>
            <person name="Sugita T."/>
            <person name="Iwasaki W."/>
            <person name="Tanaka N."/>
            <person name="Takashima M."/>
        </authorList>
    </citation>
    <scope>NUCLEOTIDE SEQUENCE</scope>
    <source>
        <strain evidence="2">HIS016</strain>
    </source>
</reference>
<feature type="compositionally biased region" description="Acidic residues" evidence="1">
    <location>
        <begin position="178"/>
        <end position="187"/>
    </location>
</feature>
<feature type="compositionally biased region" description="Acidic residues" evidence="1">
    <location>
        <begin position="132"/>
        <end position="149"/>
    </location>
</feature>
<feature type="region of interest" description="Disordered" evidence="1">
    <location>
        <begin position="1"/>
        <end position="23"/>
    </location>
</feature>
<keyword evidence="3" id="KW-1185">Reference proteome</keyword>
<accession>A0AAD3TUN1</accession>
<evidence type="ECO:0000313" key="3">
    <source>
        <dbReference type="Proteomes" id="UP001222932"/>
    </source>
</evidence>
<dbReference type="AlphaFoldDB" id="A0AAD3TUN1"/>
<evidence type="ECO:0000313" key="2">
    <source>
        <dbReference type="EMBL" id="GMK56836.1"/>
    </source>
</evidence>
<feature type="region of interest" description="Disordered" evidence="1">
    <location>
        <begin position="178"/>
        <end position="211"/>
    </location>
</feature>
<feature type="compositionally biased region" description="Polar residues" evidence="1">
    <location>
        <begin position="201"/>
        <end position="211"/>
    </location>
</feature>
<sequence>MGPGAPTPTSASQARQRRGPRGDHLIEMVERAATTVAGNKAGIMRGEISPILEPTAYPPTPATTVPSTDSHLHPCPQAASWTCTKSPTRMKRATERAWVALAAMQPRYEHQDPVTAATPAPPSPALAPVDAEVSDEDEQFANAEDDEDSYPFSDDGCPRAFGVALNPDVPQFDLSLADEEGGEEDSIEIGSSEALPPLRSNLKSSLASGGTTPKRVRFAWDIGGVGDSGPGFKVWRDQ</sequence>
<feature type="region of interest" description="Disordered" evidence="1">
    <location>
        <begin position="109"/>
        <end position="164"/>
    </location>
</feature>
<evidence type="ECO:0000256" key="1">
    <source>
        <dbReference type="SAM" id="MobiDB-lite"/>
    </source>
</evidence>
<organism evidence="2 3">
    <name type="scientific">Cutaneotrichosporon spelunceum</name>
    <dbReference type="NCBI Taxonomy" id="1672016"/>
    <lineage>
        <taxon>Eukaryota</taxon>
        <taxon>Fungi</taxon>
        <taxon>Dikarya</taxon>
        <taxon>Basidiomycota</taxon>
        <taxon>Agaricomycotina</taxon>
        <taxon>Tremellomycetes</taxon>
        <taxon>Trichosporonales</taxon>
        <taxon>Trichosporonaceae</taxon>
        <taxon>Cutaneotrichosporon</taxon>
    </lineage>
</organism>
<proteinExistence type="predicted"/>
<name>A0AAD3TUN1_9TREE</name>
<dbReference type="EMBL" id="BTCM01000003">
    <property type="protein sequence ID" value="GMK56836.1"/>
    <property type="molecule type" value="Genomic_DNA"/>
</dbReference>
<gene>
    <name evidence="2" type="ORF">CspeluHIS016_0306760</name>
</gene>
<reference evidence="2" key="2">
    <citation type="submission" date="2023-06" db="EMBL/GenBank/DDBJ databases">
        <authorList>
            <person name="Kobayashi Y."/>
            <person name="Kayamori A."/>
            <person name="Aoki K."/>
            <person name="Shiwa Y."/>
            <person name="Fujita N."/>
            <person name="Sugita T."/>
            <person name="Iwasaki W."/>
            <person name="Tanaka N."/>
            <person name="Takashima M."/>
        </authorList>
    </citation>
    <scope>NUCLEOTIDE SEQUENCE</scope>
    <source>
        <strain evidence="2">HIS016</strain>
    </source>
</reference>